<evidence type="ECO:0000313" key="1">
    <source>
        <dbReference type="EMBL" id="KAH7866431.1"/>
    </source>
</evidence>
<protein>
    <submittedName>
        <fullName evidence="1">Uncharacterized protein</fullName>
    </submittedName>
</protein>
<name>A0ACB7ZKA9_9ERIC</name>
<evidence type="ECO:0000313" key="2">
    <source>
        <dbReference type="Proteomes" id="UP000828048"/>
    </source>
</evidence>
<keyword evidence="2" id="KW-1185">Reference proteome</keyword>
<organism evidence="1 2">
    <name type="scientific">Vaccinium darrowii</name>
    <dbReference type="NCBI Taxonomy" id="229202"/>
    <lineage>
        <taxon>Eukaryota</taxon>
        <taxon>Viridiplantae</taxon>
        <taxon>Streptophyta</taxon>
        <taxon>Embryophyta</taxon>
        <taxon>Tracheophyta</taxon>
        <taxon>Spermatophyta</taxon>
        <taxon>Magnoliopsida</taxon>
        <taxon>eudicotyledons</taxon>
        <taxon>Gunneridae</taxon>
        <taxon>Pentapetalae</taxon>
        <taxon>asterids</taxon>
        <taxon>Ericales</taxon>
        <taxon>Ericaceae</taxon>
        <taxon>Vaccinioideae</taxon>
        <taxon>Vaccinieae</taxon>
        <taxon>Vaccinium</taxon>
    </lineage>
</organism>
<sequence length="127" mass="13289">MEKLLRSNSNRFKAKAALLTIVGSVVEVGAVEGGEMVGSLVGCLVGFLGSEDWAVRKAAAEALLKLAVVEGFGGGVKVVRETMNQLVEAWKGIANLEDAGASSPPEPQSSSKGIRFVRFICLLVLSV</sequence>
<dbReference type="Proteomes" id="UP000828048">
    <property type="component" value="Chromosome 9"/>
</dbReference>
<gene>
    <name evidence="1" type="ORF">Vadar_020359</name>
</gene>
<reference evidence="1 2" key="1">
    <citation type="journal article" date="2021" name="Hortic Res">
        <title>High-quality reference genome and annotation aids understanding of berry development for evergreen blueberry (Vaccinium darrowii).</title>
        <authorList>
            <person name="Yu J."/>
            <person name="Hulse-Kemp A.M."/>
            <person name="Babiker E."/>
            <person name="Staton M."/>
        </authorList>
    </citation>
    <scope>NUCLEOTIDE SEQUENCE [LARGE SCALE GENOMIC DNA]</scope>
    <source>
        <strain evidence="2">cv. NJ 8807/NJ 8810</strain>
        <tissue evidence="1">Young leaf</tissue>
    </source>
</reference>
<comment type="caution">
    <text evidence="1">The sequence shown here is derived from an EMBL/GenBank/DDBJ whole genome shotgun (WGS) entry which is preliminary data.</text>
</comment>
<accession>A0ACB7ZKA9</accession>
<proteinExistence type="predicted"/>
<dbReference type="EMBL" id="CM037159">
    <property type="protein sequence ID" value="KAH7866431.1"/>
    <property type="molecule type" value="Genomic_DNA"/>
</dbReference>